<dbReference type="Proteomes" id="UP000001593">
    <property type="component" value="Unassembled WGS sequence"/>
</dbReference>
<name>A7RHQ1_NEMVE</name>
<dbReference type="EMBL" id="DS469511">
    <property type="protein sequence ID" value="EDO49018.1"/>
    <property type="molecule type" value="Genomic_DNA"/>
</dbReference>
<dbReference type="InParanoid" id="A7RHQ1"/>
<dbReference type="AlphaFoldDB" id="A7RHQ1"/>
<organism evidence="2 3">
    <name type="scientific">Nematostella vectensis</name>
    <name type="common">Starlet sea anemone</name>
    <dbReference type="NCBI Taxonomy" id="45351"/>
    <lineage>
        <taxon>Eukaryota</taxon>
        <taxon>Metazoa</taxon>
        <taxon>Cnidaria</taxon>
        <taxon>Anthozoa</taxon>
        <taxon>Hexacorallia</taxon>
        <taxon>Actiniaria</taxon>
        <taxon>Edwardsiidae</taxon>
        <taxon>Nematostella</taxon>
    </lineage>
</organism>
<feature type="region of interest" description="Disordered" evidence="1">
    <location>
        <begin position="333"/>
        <end position="382"/>
    </location>
</feature>
<evidence type="ECO:0000256" key="1">
    <source>
        <dbReference type="SAM" id="MobiDB-lite"/>
    </source>
</evidence>
<dbReference type="HOGENOM" id="CLU_724238_0_0_1"/>
<reference evidence="2 3" key="1">
    <citation type="journal article" date="2007" name="Science">
        <title>Sea anemone genome reveals ancestral eumetazoan gene repertoire and genomic organization.</title>
        <authorList>
            <person name="Putnam N.H."/>
            <person name="Srivastava M."/>
            <person name="Hellsten U."/>
            <person name="Dirks B."/>
            <person name="Chapman J."/>
            <person name="Salamov A."/>
            <person name="Terry A."/>
            <person name="Shapiro H."/>
            <person name="Lindquist E."/>
            <person name="Kapitonov V.V."/>
            <person name="Jurka J."/>
            <person name="Genikhovich G."/>
            <person name="Grigoriev I.V."/>
            <person name="Lucas S.M."/>
            <person name="Steele R.E."/>
            <person name="Finnerty J.R."/>
            <person name="Technau U."/>
            <person name="Martindale M.Q."/>
            <person name="Rokhsar D.S."/>
        </authorList>
    </citation>
    <scope>NUCLEOTIDE SEQUENCE [LARGE SCALE GENOMIC DNA]</scope>
    <source>
        <strain evidence="3">CH2 X CH6</strain>
    </source>
</reference>
<evidence type="ECO:0000313" key="2">
    <source>
        <dbReference type="EMBL" id="EDO49018.1"/>
    </source>
</evidence>
<proteinExistence type="predicted"/>
<feature type="compositionally biased region" description="Basic residues" evidence="1">
    <location>
        <begin position="338"/>
        <end position="367"/>
    </location>
</feature>
<feature type="compositionally biased region" description="Basic residues" evidence="1">
    <location>
        <begin position="214"/>
        <end position="223"/>
    </location>
</feature>
<feature type="compositionally biased region" description="Basic residues" evidence="1">
    <location>
        <begin position="282"/>
        <end position="291"/>
    </location>
</feature>
<feature type="compositionally biased region" description="Basic and acidic residues" evidence="1">
    <location>
        <begin position="180"/>
        <end position="193"/>
    </location>
</feature>
<evidence type="ECO:0000313" key="3">
    <source>
        <dbReference type="Proteomes" id="UP000001593"/>
    </source>
</evidence>
<feature type="compositionally biased region" description="Polar residues" evidence="1">
    <location>
        <begin position="65"/>
        <end position="81"/>
    </location>
</feature>
<feature type="compositionally biased region" description="Basic residues" evidence="1">
    <location>
        <begin position="168"/>
        <end position="179"/>
    </location>
</feature>
<feature type="region of interest" description="Disordered" evidence="1">
    <location>
        <begin position="168"/>
        <end position="234"/>
    </location>
</feature>
<gene>
    <name evidence="2" type="ORF">NEMVEDRAFT_v1g197283</name>
</gene>
<sequence>MRNKSLERVGSAFGGHAVIIFAAMRLCLQVFVIALCASLAWSANPREHMEKRFEPIEMSKERSDTSSAAMVTWTDQSESTTAIRARRAPRAQEIRLVIPLQLRPGRKGRRGDKRSPWILRIASPRNHRGRKHRRIGAKRRKLKSGNEVRNNRHRNHPRYIKSEWNRKVKLHSRQKKRKNKSNEHCNHDHEIRMRNRKHWQRRDKGMRLNLGKARQGKNTRKGKLSNLSKARQGKNTRKGILLNLDKAWQGKNTHKGIILNLGKARQDKNTRKGILLNLGKARQGKNTRKGIRSSLGKPRQGKNTPKGIQLVFIKNKKADAGSGVSYVRFKIGKESRGQKAKRQKGNKNRKRTTGFSRKGRVSRKGKQGRTVIYRNHHHWGEE</sequence>
<protein>
    <submittedName>
        <fullName evidence="2">Uncharacterized protein</fullName>
    </submittedName>
</protein>
<keyword evidence="3" id="KW-1185">Reference proteome</keyword>
<accession>A7RHQ1</accession>
<feature type="region of interest" description="Disordered" evidence="1">
    <location>
        <begin position="57"/>
        <end position="86"/>
    </location>
</feature>
<feature type="region of interest" description="Disordered" evidence="1">
    <location>
        <begin position="281"/>
        <end position="306"/>
    </location>
</feature>